<evidence type="ECO:0000256" key="2">
    <source>
        <dbReference type="SAM" id="Phobius"/>
    </source>
</evidence>
<keyword evidence="2" id="KW-1133">Transmembrane helix</keyword>
<keyword evidence="2" id="KW-0812">Transmembrane</keyword>
<evidence type="ECO:0000256" key="1">
    <source>
        <dbReference type="SAM" id="MobiDB-lite"/>
    </source>
</evidence>
<evidence type="ECO:0000313" key="4">
    <source>
        <dbReference type="Proteomes" id="UP000283509"/>
    </source>
</evidence>
<feature type="transmembrane region" description="Helical" evidence="2">
    <location>
        <begin position="242"/>
        <end position="262"/>
    </location>
</feature>
<organism evidence="3 4">
    <name type="scientific">Penaeus vannamei</name>
    <name type="common">Whiteleg shrimp</name>
    <name type="synonym">Litopenaeus vannamei</name>
    <dbReference type="NCBI Taxonomy" id="6689"/>
    <lineage>
        <taxon>Eukaryota</taxon>
        <taxon>Metazoa</taxon>
        <taxon>Ecdysozoa</taxon>
        <taxon>Arthropoda</taxon>
        <taxon>Crustacea</taxon>
        <taxon>Multicrustacea</taxon>
        <taxon>Malacostraca</taxon>
        <taxon>Eumalacostraca</taxon>
        <taxon>Eucarida</taxon>
        <taxon>Decapoda</taxon>
        <taxon>Dendrobranchiata</taxon>
        <taxon>Penaeoidea</taxon>
        <taxon>Penaeidae</taxon>
        <taxon>Penaeus</taxon>
    </lineage>
</organism>
<gene>
    <name evidence="3" type="ORF">C7M84_017599</name>
</gene>
<sequence>MLSPESTPIEHELHLPMKDRISPDLVAANSSSHTHKPSPPCLSISSSASTHSISITCTHELPVCSLLYSLHTELLHSVVLLSTFQTSLYPALIPIHFTSLPFLLPPSQFRSLSPLFSLLCSIFSTFPLFSPPFSSLSLLSISYCLDFHFSTASLHSLLLAHPHMFFSPTCFKVLLSCPSHKRFPSPSTLSDLLCSSPPRPSSPAFRSSLSLNLFSHTFEAQFWPSPLCSLSPFPFSLLPLSYFYFLSLLLSHFHPFLFLSPLSFSPLSILSLSFLSLSFSPLSILSFSASLSRLSLLLAPFSTIPSLHLSAYPLPLASLLSALLSTSHTDPILSLYLPDTFFFYLPLSSLPLSPLPFTSLSSLPPSPSPLPPFSLSEQPFSSEGKESVRRSNPITTSNNEAPFRESLYPPC</sequence>
<proteinExistence type="predicted"/>
<feature type="transmembrane region" description="Helical" evidence="2">
    <location>
        <begin position="269"/>
        <end position="289"/>
    </location>
</feature>
<feature type="region of interest" description="Disordered" evidence="1">
    <location>
        <begin position="364"/>
        <end position="411"/>
    </location>
</feature>
<reference evidence="3 4" key="2">
    <citation type="submission" date="2019-01" db="EMBL/GenBank/DDBJ databases">
        <title>The decoding of complex shrimp genome reveals the adaptation for benthos swimmer, frequently molting mechanism and breeding impact on genome.</title>
        <authorList>
            <person name="Sun Y."/>
            <person name="Gao Y."/>
            <person name="Yu Y."/>
        </authorList>
    </citation>
    <scope>NUCLEOTIDE SEQUENCE [LARGE SCALE GENOMIC DNA]</scope>
    <source>
        <tissue evidence="3">Muscle</tissue>
    </source>
</reference>
<dbReference type="EMBL" id="QCYY01003248">
    <property type="protein sequence ID" value="ROT64470.1"/>
    <property type="molecule type" value="Genomic_DNA"/>
</dbReference>
<evidence type="ECO:0000313" key="3">
    <source>
        <dbReference type="EMBL" id="ROT64470.1"/>
    </source>
</evidence>
<comment type="caution">
    <text evidence="3">The sequence shown here is derived from an EMBL/GenBank/DDBJ whole genome shotgun (WGS) entry which is preliminary data.</text>
</comment>
<name>A0A423SJV0_PENVA</name>
<dbReference type="Proteomes" id="UP000283509">
    <property type="component" value="Unassembled WGS sequence"/>
</dbReference>
<protein>
    <submittedName>
        <fullName evidence="3">Uncharacterized protein</fullName>
    </submittedName>
</protein>
<accession>A0A423SJV0</accession>
<reference evidence="3 4" key="1">
    <citation type="submission" date="2018-04" db="EMBL/GenBank/DDBJ databases">
        <authorList>
            <person name="Zhang X."/>
            <person name="Yuan J."/>
            <person name="Li F."/>
            <person name="Xiang J."/>
        </authorList>
    </citation>
    <scope>NUCLEOTIDE SEQUENCE [LARGE SCALE GENOMIC DNA]</scope>
    <source>
        <tissue evidence="3">Muscle</tissue>
    </source>
</reference>
<feature type="compositionally biased region" description="Polar residues" evidence="1">
    <location>
        <begin position="390"/>
        <end position="400"/>
    </location>
</feature>
<dbReference type="AlphaFoldDB" id="A0A423SJV0"/>
<keyword evidence="2" id="KW-0472">Membrane</keyword>
<keyword evidence="4" id="KW-1185">Reference proteome</keyword>
<feature type="compositionally biased region" description="Low complexity" evidence="1">
    <location>
        <begin position="373"/>
        <end position="382"/>
    </location>
</feature>